<evidence type="ECO:0000313" key="2">
    <source>
        <dbReference type="Proteomes" id="UP000663722"/>
    </source>
</evidence>
<organism evidence="1 2">
    <name type="scientific">Desulfonema magnum</name>
    <dbReference type="NCBI Taxonomy" id="45655"/>
    <lineage>
        <taxon>Bacteria</taxon>
        <taxon>Pseudomonadati</taxon>
        <taxon>Thermodesulfobacteriota</taxon>
        <taxon>Desulfobacteria</taxon>
        <taxon>Desulfobacterales</taxon>
        <taxon>Desulfococcaceae</taxon>
        <taxon>Desulfonema</taxon>
    </lineage>
</organism>
<evidence type="ECO:0000313" key="1">
    <source>
        <dbReference type="EMBL" id="QTA89463.1"/>
    </source>
</evidence>
<sequence length="43" mass="4987">MSGSCADFFTAMIFSEHCSISSCYYIIFFKLKTKKVAQIWEHS</sequence>
<dbReference type="EMBL" id="CP061800">
    <property type="protein sequence ID" value="QTA89463.1"/>
    <property type="molecule type" value="Genomic_DNA"/>
</dbReference>
<accession>A0A975BQD8</accession>
<dbReference type="KEGG" id="dmm:dnm_055190"/>
<gene>
    <name evidence="1" type="ORF">dnm_055190</name>
</gene>
<keyword evidence="2" id="KW-1185">Reference proteome</keyword>
<dbReference type="AlphaFoldDB" id="A0A975BQD8"/>
<protein>
    <submittedName>
        <fullName evidence="1">Uncharacterized protein</fullName>
    </submittedName>
</protein>
<name>A0A975BQD8_9BACT</name>
<dbReference type="Proteomes" id="UP000663722">
    <property type="component" value="Chromosome"/>
</dbReference>
<reference evidence="1" key="1">
    <citation type="journal article" date="2021" name="Microb. Physiol.">
        <title>Proteogenomic Insights into the Physiology of Marine, Sulfate-Reducing, Filamentous Desulfonema limicola and Desulfonema magnum.</title>
        <authorList>
            <person name="Schnaars V."/>
            <person name="Wohlbrand L."/>
            <person name="Scheve S."/>
            <person name="Hinrichs C."/>
            <person name="Reinhardt R."/>
            <person name="Rabus R."/>
        </authorList>
    </citation>
    <scope>NUCLEOTIDE SEQUENCE</scope>
    <source>
        <strain evidence="1">4be13</strain>
    </source>
</reference>
<proteinExistence type="predicted"/>